<feature type="transmembrane region" description="Helical" evidence="2">
    <location>
        <begin position="160"/>
        <end position="183"/>
    </location>
</feature>
<protein>
    <submittedName>
        <fullName evidence="4">DUF1616 domain-containing protein</fullName>
    </submittedName>
</protein>
<dbReference type="EMBL" id="CP096019">
    <property type="protein sequence ID" value="UPM43336.1"/>
    <property type="molecule type" value="Genomic_DNA"/>
</dbReference>
<feature type="transmembrane region" description="Helical" evidence="2">
    <location>
        <begin position="32"/>
        <end position="51"/>
    </location>
</feature>
<proteinExistence type="predicted"/>
<dbReference type="Pfam" id="PF07760">
    <property type="entry name" value="DUF1616"/>
    <property type="match status" value="1"/>
</dbReference>
<dbReference type="GeneID" id="71926890"/>
<keyword evidence="2" id="KW-0812">Transmembrane</keyword>
<dbReference type="Proteomes" id="UP000831768">
    <property type="component" value="Chromosome"/>
</dbReference>
<dbReference type="KEGG" id="haad:MW046_02545"/>
<organism evidence="4 5">
    <name type="scientific">Halocatena salina</name>
    <dbReference type="NCBI Taxonomy" id="2934340"/>
    <lineage>
        <taxon>Archaea</taxon>
        <taxon>Methanobacteriati</taxon>
        <taxon>Methanobacteriota</taxon>
        <taxon>Stenosarchaea group</taxon>
        <taxon>Halobacteria</taxon>
        <taxon>Halobacteriales</taxon>
        <taxon>Natronomonadaceae</taxon>
        <taxon>Halocatena</taxon>
    </lineage>
</organism>
<feature type="transmembrane region" description="Helical" evidence="2">
    <location>
        <begin position="119"/>
        <end position="140"/>
    </location>
</feature>
<keyword evidence="5" id="KW-1185">Reference proteome</keyword>
<name>A0A8U0A3C0_9EURY</name>
<keyword evidence="2" id="KW-1133">Transmembrane helix</keyword>
<keyword evidence="2" id="KW-0472">Membrane</keyword>
<feature type="transmembrane region" description="Helical" evidence="2">
    <location>
        <begin position="6"/>
        <end position="25"/>
    </location>
</feature>
<accession>A0A8U0A3C0</accession>
<evidence type="ECO:0000256" key="1">
    <source>
        <dbReference type="SAM" id="MobiDB-lite"/>
    </source>
</evidence>
<gene>
    <name evidence="4" type="ORF">MW046_02545</name>
</gene>
<dbReference type="AlphaFoldDB" id="A0A8U0A3C0"/>
<evidence type="ECO:0000313" key="4">
    <source>
        <dbReference type="EMBL" id="UPM43336.1"/>
    </source>
</evidence>
<evidence type="ECO:0000256" key="2">
    <source>
        <dbReference type="SAM" id="Phobius"/>
    </source>
</evidence>
<reference evidence="4" key="1">
    <citation type="submission" date="2022-04" db="EMBL/GenBank/DDBJ databases">
        <title>Halocatena sp. nov., isolated from a salt lake.</title>
        <authorList>
            <person name="Cui H.-L."/>
        </authorList>
    </citation>
    <scope>NUCLEOTIDE SEQUENCE</scope>
    <source>
        <strain evidence="4">AD-1</strain>
    </source>
</reference>
<dbReference type="InterPro" id="IPR011674">
    <property type="entry name" value="DUF1616"/>
</dbReference>
<dbReference type="RefSeq" id="WP_247994003.1">
    <property type="nucleotide sequence ID" value="NZ_CP096019.1"/>
</dbReference>
<sequence>MVRWLLDLLAVALLSAVAGVALFTLDGPARTALVYPLLVFLPGYAFLSALFPEESQLSRSRRGRQPWGSPNRQAQQGSETDFLLGNIERFVLSIALSLAVVAFTVFGLNFTVGFDTRRIAIMLFGFTGSMIIFAIARRIVLPPEERYTVEITTKGIPMDASFLGMFGLSLLVLVASTAGFVFMDPAQSSNSGFLVVAQNESSNNVSAQAAETAVVEGRPVTAVIWNNESAAQEYTVVVTNDGEEINETTRTVDGGEEGRIRYDPPNDGEQLTFYMYEGSAPDQHSLNSTDYVSRFQLSSSDGDEQESLAAPAVLEPSRALGSS</sequence>
<evidence type="ECO:0000313" key="5">
    <source>
        <dbReference type="Proteomes" id="UP000831768"/>
    </source>
</evidence>
<feature type="domain" description="DUF1616" evidence="3">
    <location>
        <begin position="9"/>
        <end position="288"/>
    </location>
</feature>
<feature type="region of interest" description="Disordered" evidence="1">
    <location>
        <begin position="298"/>
        <end position="323"/>
    </location>
</feature>
<feature type="transmembrane region" description="Helical" evidence="2">
    <location>
        <begin position="90"/>
        <end position="112"/>
    </location>
</feature>
<evidence type="ECO:0000259" key="3">
    <source>
        <dbReference type="Pfam" id="PF07760"/>
    </source>
</evidence>